<dbReference type="PROSITE" id="PS51257">
    <property type="entry name" value="PROKAR_LIPOPROTEIN"/>
    <property type="match status" value="1"/>
</dbReference>
<keyword evidence="8" id="KW-0175">Coiled coil</keyword>
<dbReference type="InterPro" id="IPR057336">
    <property type="entry name" value="GerAC_N"/>
</dbReference>
<keyword evidence="7" id="KW-0449">Lipoprotein</keyword>
<dbReference type="Pfam" id="PF25198">
    <property type="entry name" value="Spore_GerAC_N"/>
    <property type="match status" value="1"/>
</dbReference>
<dbReference type="InterPro" id="IPR008844">
    <property type="entry name" value="Spore_GerAC-like"/>
</dbReference>
<feature type="domain" description="Spore germination GerAC-like C-terminal" evidence="9">
    <location>
        <begin position="232"/>
        <end position="398"/>
    </location>
</feature>
<dbReference type="InterPro" id="IPR038501">
    <property type="entry name" value="Spore_GerAC_C_sf"/>
</dbReference>
<dbReference type="AlphaFoldDB" id="A0A285T937"/>
<gene>
    <name evidence="11" type="ORF">SAMN05880501_11035</name>
</gene>
<keyword evidence="12" id="KW-1185">Reference proteome</keyword>
<name>A0A285T937_9BACL</name>
<feature type="coiled-coil region" evidence="8">
    <location>
        <begin position="309"/>
        <end position="336"/>
    </location>
</feature>
<dbReference type="GO" id="GO:0009847">
    <property type="term" value="P:spore germination"/>
    <property type="evidence" value="ECO:0007669"/>
    <property type="project" value="InterPro"/>
</dbReference>
<accession>A0A285T937</accession>
<keyword evidence="4" id="KW-0732">Signal</keyword>
<sequence length="402" mass="45481">MKKISWLILLLMASLFLSGCWDRYDLEERANILGIAIDVVDEEAENFTIPEITYRDKDTLAGEEENIYKLTAQLAVPGKIKLGPEGGGNNTSDKTAWVVQTAGFSMKDAMANLQQQLAEKLYLGHLQIIIINEDVAKIGLDDINDFLKREYEVRRTAWMVVSTGKAEDVLRAAPPIETVPSLYLSDTLENALRFGKLPREYLGKFWIDLADIGIDGVLPYVKLIEQERILVNGLAFFKHDKMAGSMTPFEIGVFLGMKEKNPGGYGMAVSTDDGGVYILESYQRDSNIELKIKNDVPIASITVEIEANVEEQSNVKNITNRKIKEIEEEASNVATKKYNKVVKKWQESESDVIGIGARVRAKYPEYWQQEVKTTDKWAEIYKQMTIEVNVKFEIIRTGMEFK</sequence>
<evidence type="ECO:0000256" key="5">
    <source>
        <dbReference type="ARBA" id="ARBA00023136"/>
    </source>
</evidence>
<proteinExistence type="inferred from homology"/>
<evidence type="ECO:0000256" key="2">
    <source>
        <dbReference type="ARBA" id="ARBA00007886"/>
    </source>
</evidence>
<dbReference type="GO" id="GO:0016020">
    <property type="term" value="C:membrane"/>
    <property type="evidence" value="ECO:0007669"/>
    <property type="project" value="UniProtKB-SubCell"/>
</dbReference>
<dbReference type="InterPro" id="IPR046953">
    <property type="entry name" value="Spore_GerAC-like_C"/>
</dbReference>
<feature type="domain" description="Spore germination protein N-terminal" evidence="10">
    <location>
        <begin position="22"/>
        <end position="223"/>
    </location>
</feature>
<dbReference type="RefSeq" id="WP_237658426.1">
    <property type="nucleotide sequence ID" value="NZ_OBMQ01000010.1"/>
</dbReference>
<dbReference type="PANTHER" id="PTHR35789">
    <property type="entry name" value="SPORE GERMINATION PROTEIN B3"/>
    <property type="match status" value="1"/>
</dbReference>
<evidence type="ECO:0000259" key="10">
    <source>
        <dbReference type="Pfam" id="PF25198"/>
    </source>
</evidence>
<evidence type="ECO:0000313" key="11">
    <source>
        <dbReference type="EMBL" id="SOC18085.1"/>
    </source>
</evidence>
<evidence type="ECO:0000256" key="3">
    <source>
        <dbReference type="ARBA" id="ARBA00022544"/>
    </source>
</evidence>
<evidence type="ECO:0000256" key="6">
    <source>
        <dbReference type="ARBA" id="ARBA00023139"/>
    </source>
</evidence>
<organism evidence="11 12">
    <name type="scientific">Ureibacillus xyleni</name>
    <dbReference type="NCBI Taxonomy" id="614648"/>
    <lineage>
        <taxon>Bacteria</taxon>
        <taxon>Bacillati</taxon>
        <taxon>Bacillota</taxon>
        <taxon>Bacilli</taxon>
        <taxon>Bacillales</taxon>
        <taxon>Caryophanaceae</taxon>
        <taxon>Ureibacillus</taxon>
    </lineage>
</organism>
<evidence type="ECO:0000256" key="1">
    <source>
        <dbReference type="ARBA" id="ARBA00004635"/>
    </source>
</evidence>
<evidence type="ECO:0000256" key="8">
    <source>
        <dbReference type="SAM" id="Coils"/>
    </source>
</evidence>
<dbReference type="PANTHER" id="PTHR35789:SF1">
    <property type="entry name" value="SPORE GERMINATION PROTEIN B3"/>
    <property type="match status" value="1"/>
</dbReference>
<reference evidence="12" key="1">
    <citation type="submission" date="2017-08" db="EMBL/GenBank/DDBJ databases">
        <authorList>
            <person name="Varghese N."/>
            <person name="Submissions S."/>
        </authorList>
    </citation>
    <scope>NUCLEOTIDE SEQUENCE [LARGE SCALE GENOMIC DNA]</scope>
    <source>
        <strain evidence="12">JC22</strain>
    </source>
</reference>
<dbReference type="EMBL" id="OBMQ01000010">
    <property type="protein sequence ID" value="SOC18085.1"/>
    <property type="molecule type" value="Genomic_DNA"/>
</dbReference>
<comment type="similarity">
    <text evidence="2">Belongs to the GerABKC lipoprotein family.</text>
</comment>
<dbReference type="Gene3D" id="3.30.300.210">
    <property type="entry name" value="Nutrient germinant receptor protein C, domain 3"/>
    <property type="match status" value="1"/>
</dbReference>
<keyword evidence="6" id="KW-0564">Palmitate</keyword>
<evidence type="ECO:0000259" key="9">
    <source>
        <dbReference type="Pfam" id="PF05504"/>
    </source>
</evidence>
<protein>
    <submittedName>
        <fullName evidence="11">Spore germination protein KC</fullName>
    </submittedName>
</protein>
<comment type="subcellular location">
    <subcellularLocation>
        <location evidence="1">Membrane</location>
        <topology evidence="1">Lipid-anchor</topology>
    </subcellularLocation>
</comment>
<evidence type="ECO:0000313" key="12">
    <source>
        <dbReference type="Proteomes" id="UP000219636"/>
    </source>
</evidence>
<evidence type="ECO:0000256" key="4">
    <source>
        <dbReference type="ARBA" id="ARBA00022729"/>
    </source>
</evidence>
<evidence type="ECO:0000256" key="7">
    <source>
        <dbReference type="ARBA" id="ARBA00023288"/>
    </source>
</evidence>
<dbReference type="Proteomes" id="UP000219636">
    <property type="component" value="Unassembled WGS sequence"/>
</dbReference>
<keyword evidence="3" id="KW-0309">Germination</keyword>
<dbReference type="NCBIfam" id="TIGR02887">
    <property type="entry name" value="spore_ger_x_C"/>
    <property type="match status" value="1"/>
</dbReference>
<keyword evidence="5" id="KW-0472">Membrane</keyword>
<dbReference type="Pfam" id="PF05504">
    <property type="entry name" value="Spore_GerAC"/>
    <property type="match status" value="1"/>
</dbReference>